<dbReference type="RefSeq" id="XP_456723.2">
    <property type="nucleotide sequence ID" value="XM_456723.1"/>
</dbReference>
<dbReference type="Proteomes" id="UP000000599">
    <property type="component" value="Chromosome A"/>
</dbReference>
<protein>
    <submittedName>
        <fullName evidence="2">DEHA2A09042p</fullName>
    </submittedName>
</protein>
<keyword evidence="1" id="KW-0812">Transmembrane</keyword>
<dbReference type="OrthoDB" id="4013261at2759"/>
<evidence type="ECO:0000313" key="2">
    <source>
        <dbReference type="EMBL" id="CAG84682.2"/>
    </source>
</evidence>
<dbReference type="AlphaFoldDB" id="Q6BYJ6"/>
<dbReference type="EMBL" id="CR382133">
    <property type="protein sequence ID" value="CAG84682.2"/>
    <property type="molecule type" value="Genomic_DNA"/>
</dbReference>
<dbReference type="VEuPathDB" id="FungiDB:DEHA2A09042g"/>
<dbReference type="eggNOG" id="ENOG502RAHE">
    <property type="taxonomic scope" value="Eukaryota"/>
</dbReference>
<dbReference type="OMA" id="ICYVIAP"/>
<organism evidence="2 3">
    <name type="scientific">Debaryomyces hansenii (strain ATCC 36239 / CBS 767 / BCRC 21394 / JCM 1990 / NBRC 0083 / IGC 2968)</name>
    <name type="common">Yeast</name>
    <name type="synonym">Torulaspora hansenii</name>
    <dbReference type="NCBI Taxonomy" id="284592"/>
    <lineage>
        <taxon>Eukaryota</taxon>
        <taxon>Fungi</taxon>
        <taxon>Dikarya</taxon>
        <taxon>Ascomycota</taxon>
        <taxon>Saccharomycotina</taxon>
        <taxon>Pichiomycetes</taxon>
        <taxon>Debaryomycetaceae</taxon>
        <taxon>Debaryomyces</taxon>
    </lineage>
</organism>
<evidence type="ECO:0000313" key="3">
    <source>
        <dbReference type="Proteomes" id="UP000000599"/>
    </source>
</evidence>
<dbReference type="InParanoid" id="Q6BYJ6"/>
<sequence>MFERSRFVSLHYYGKIFLENLQFACLFIIPLYLIVFTVPLVVNPDTIDQFKINFKVVLLSKPFCEVKSEECQKLLDPEYGNPSLLLKTSFSDYELVYIRHYSIDYLDNILITLVDKSFFRPLILMIKKPTNPAEWWSKVLESLRVVMAIGNAMIFHAIKGVLVSKMWVFFIFGAITTIYDSWASLIQTLSGVLRSANTIF</sequence>
<dbReference type="GeneID" id="2899802"/>
<dbReference type="KEGG" id="dha:DEHA2A09042g"/>
<proteinExistence type="predicted"/>
<keyword evidence="1" id="KW-0472">Membrane</keyword>
<dbReference type="HOGENOM" id="CLU_1390705_0_0_1"/>
<reference evidence="2 3" key="1">
    <citation type="journal article" date="2004" name="Nature">
        <title>Genome evolution in yeasts.</title>
        <authorList>
            <consortium name="Genolevures"/>
            <person name="Dujon B."/>
            <person name="Sherman D."/>
            <person name="Fischer G."/>
            <person name="Durrens P."/>
            <person name="Casaregola S."/>
            <person name="Lafontaine I."/>
            <person name="de Montigny J."/>
            <person name="Marck C."/>
            <person name="Neuveglise C."/>
            <person name="Talla E."/>
            <person name="Goffard N."/>
            <person name="Frangeul L."/>
            <person name="Aigle M."/>
            <person name="Anthouard V."/>
            <person name="Babour A."/>
            <person name="Barbe V."/>
            <person name="Barnay S."/>
            <person name="Blanchin S."/>
            <person name="Beckerich J.M."/>
            <person name="Beyne E."/>
            <person name="Bleykasten C."/>
            <person name="Boisrame A."/>
            <person name="Boyer J."/>
            <person name="Cattolico L."/>
            <person name="Confanioleri F."/>
            <person name="de Daruvar A."/>
            <person name="Despons L."/>
            <person name="Fabre E."/>
            <person name="Fairhead C."/>
            <person name="Ferry-Dumazet H."/>
            <person name="Groppi A."/>
            <person name="Hantraye F."/>
            <person name="Hennequin C."/>
            <person name="Jauniaux N."/>
            <person name="Joyet P."/>
            <person name="Kachouri R."/>
            <person name="Kerrest A."/>
            <person name="Koszul R."/>
            <person name="Lemaire M."/>
            <person name="Lesur I."/>
            <person name="Ma L."/>
            <person name="Muller H."/>
            <person name="Nicaud J.M."/>
            <person name="Nikolski M."/>
            <person name="Oztas S."/>
            <person name="Ozier-Kalogeropoulos O."/>
            <person name="Pellenz S."/>
            <person name="Potier S."/>
            <person name="Richard G.F."/>
            <person name="Straub M.L."/>
            <person name="Suleau A."/>
            <person name="Swennene D."/>
            <person name="Tekaia F."/>
            <person name="Wesolowski-Louvel M."/>
            <person name="Westhof E."/>
            <person name="Wirth B."/>
            <person name="Zeniou-Meyer M."/>
            <person name="Zivanovic I."/>
            <person name="Bolotin-Fukuhara M."/>
            <person name="Thierry A."/>
            <person name="Bouchier C."/>
            <person name="Caudron B."/>
            <person name="Scarpelli C."/>
            <person name="Gaillardin C."/>
            <person name="Weissenbach J."/>
            <person name="Wincker P."/>
            <person name="Souciet J.L."/>
        </authorList>
    </citation>
    <scope>NUCLEOTIDE SEQUENCE [LARGE SCALE GENOMIC DNA]</scope>
    <source>
        <strain evidence="3">ATCC 36239 / CBS 767 / BCRC 21394 / JCM 1990 / NBRC 0083 / IGC 2968</strain>
    </source>
</reference>
<evidence type="ECO:0000256" key="1">
    <source>
        <dbReference type="SAM" id="Phobius"/>
    </source>
</evidence>
<name>Q6BYJ6_DEBHA</name>
<gene>
    <name evidence="2" type="ordered locus">DEHA2A09042g</name>
</gene>
<keyword evidence="3" id="KW-1185">Reference proteome</keyword>
<feature type="transmembrane region" description="Helical" evidence="1">
    <location>
        <begin position="167"/>
        <end position="185"/>
    </location>
</feature>
<feature type="transmembrane region" description="Helical" evidence="1">
    <location>
        <begin position="21"/>
        <end position="42"/>
    </location>
</feature>
<keyword evidence="1" id="KW-1133">Transmembrane helix</keyword>
<accession>Q6BYJ6</accession>